<reference evidence="12 13" key="1">
    <citation type="submission" date="2016-11" db="EMBL/GenBank/DDBJ databases">
        <title>The macronuclear genome of Stentor coeruleus: a giant cell with tiny introns.</title>
        <authorList>
            <person name="Slabodnick M."/>
            <person name="Ruby J.G."/>
            <person name="Reiff S.B."/>
            <person name="Swart E.C."/>
            <person name="Gosai S."/>
            <person name="Prabakaran S."/>
            <person name="Witkowska E."/>
            <person name="Larue G.E."/>
            <person name="Fisher S."/>
            <person name="Freeman R.M."/>
            <person name="Gunawardena J."/>
            <person name="Chu W."/>
            <person name="Stover N.A."/>
            <person name="Gregory B.D."/>
            <person name="Nowacki M."/>
            <person name="Derisi J."/>
            <person name="Roy S.W."/>
            <person name="Marshall W.F."/>
            <person name="Sood P."/>
        </authorList>
    </citation>
    <scope>NUCLEOTIDE SEQUENCE [LARGE SCALE GENOMIC DNA]</scope>
    <source>
        <strain evidence="12">WM001</strain>
    </source>
</reference>
<dbReference type="Gene3D" id="3.30.40.10">
    <property type="entry name" value="Zinc/RING finger domain, C3HC4 (zinc finger)"/>
    <property type="match status" value="1"/>
</dbReference>
<organism evidence="12 13">
    <name type="scientific">Stentor coeruleus</name>
    <dbReference type="NCBI Taxonomy" id="5963"/>
    <lineage>
        <taxon>Eukaryota</taxon>
        <taxon>Sar</taxon>
        <taxon>Alveolata</taxon>
        <taxon>Ciliophora</taxon>
        <taxon>Postciliodesmatophora</taxon>
        <taxon>Heterotrichea</taxon>
        <taxon>Heterotrichida</taxon>
        <taxon>Stentoridae</taxon>
        <taxon>Stentor</taxon>
    </lineage>
</organism>
<dbReference type="InterPro" id="IPR031127">
    <property type="entry name" value="E3_UB_ligase_RBR"/>
</dbReference>
<proteinExistence type="predicted"/>
<evidence type="ECO:0000256" key="5">
    <source>
        <dbReference type="ARBA" id="ARBA00022737"/>
    </source>
</evidence>
<evidence type="ECO:0000256" key="6">
    <source>
        <dbReference type="ARBA" id="ARBA00022771"/>
    </source>
</evidence>
<dbReference type="SMART" id="SM00184">
    <property type="entry name" value="RING"/>
    <property type="match status" value="3"/>
</dbReference>
<dbReference type="AlphaFoldDB" id="A0A1R2APV1"/>
<evidence type="ECO:0000256" key="2">
    <source>
        <dbReference type="ARBA" id="ARBA00012251"/>
    </source>
</evidence>
<comment type="caution">
    <text evidence="12">The sequence shown here is derived from an EMBL/GenBank/DDBJ whole genome shotgun (WGS) entry which is preliminary data.</text>
</comment>
<keyword evidence="8" id="KW-0862">Zinc</keyword>
<keyword evidence="7" id="KW-0833">Ubl conjugation pathway</keyword>
<dbReference type="EMBL" id="MPUH01001689">
    <property type="protein sequence ID" value="OMJ66552.1"/>
    <property type="molecule type" value="Genomic_DNA"/>
</dbReference>
<protein>
    <recommendedName>
        <fullName evidence="2">RBR-type E3 ubiquitin transferase</fullName>
        <ecNumber evidence="2">2.3.2.31</ecNumber>
    </recommendedName>
</protein>
<dbReference type="GO" id="GO:0061630">
    <property type="term" value="F:ubiquitin protein ligase activity"/>
    <property type="evidence" value="ECO:0007669"/>
    <property type="project" value="UniProtKB-EC"/>
</dbReference>
<gene>
    <name evidence="12" type="ORF">SteCoe_36560</name>
</gene>
<dbReference type="GO" id="GO:0016567">
    <property type="term" value="P:protein ubiquitination"/>
    <property type="evidence" value="ECO:0007669"/>
    <property type="project" value="InterPro"/>
</dbReference>
<dbReference type="PROSITE" id="PS50089">
    <property type="entry name" value="ZF_RING_2"/>
    <property type="match status" value="1"/>
</dbReference>
<dbReference type="Pfam" id="PF22191">
    <property type="entry name" value="IBR_1"/>
    <property type="match status" value="1"/>
</dbReference>
<evidence type="ECO:0000256" key="8">
    <source>
        <dbReference type="ARBA" id="ARBA00022833"/>
    </source>
</evidence>
<dbReference type="InterPro" id="IPR044066">
    <property type="entry name" value="TRIAD_supradom"/>
</dbReference>
<evidence type="ECO:0000256" key="3">
    <source>
        <dbReference type="ARBA" id="ARBA00022679"/>
    </source>
</evidence>
<dbReference type="Proteomes" id="UP000187209">
    <property type="component" value="Unassembled WGS sequence"/>
</dbReference>
<comment type="catalytic activity">
    <reaction evidence="1">
        <text>[E2 ubiquitin-conjugating enzyme]-S-ubiquitinyl-L-cysteine + [acceptor protein]-L-lysine = [E2 ubiquitin-conjugating enzyme]-L-cysteine + [acceptor protein]-N(6)-ubiquitinyl-L-lysine.</text>
        <dbReference type="EC" id="2.3.2.31"/>
    </reaction>
</comment>
<dbReference type="InterPro" id="IPR017907">
    <property type="entry name" value="Znf_RING_CS"/>
</dbReference>
<keyword evidence="5" id="KW-0677">Repeat</keyword>
<dbReference type="InterPro" id="IPR002867">
    <property type="entry name" value="IBR_dom"/>
</dbReference>
<dbReference type="InterPro" id="IPR013083">
    <property type="entry name" value="Znf_RING/FYVE/PHD"/>
</dbReference>
<dbReference type="Pfam" id="PF01485">
    <property type="entry name" value="IBR"/>
    <property type="match status" value="1"/>
</dbReference>
<dbReference type="Gene3D" id="1.20.120.1750">
    <property type="match status" value="1"/>
</dbReference>
<evidence type="ECO:0000313" key="12">
    <source>
        <dbReference type="EMBL" id="OMJ66552.1"/>
    </source>
</evidence>
<evidence type="ECO:0000313" key="13">
    <source>
        <dbReference type="Proteomes" id="UP000187209"/>
    </source>
</evidence>
<dbReference type="InterPro" id="IPR001841">
    <property type="entry name" value="Znf_RING"/>
</dbReference>
<dbReference type="PROSITE" id="PS51873">
    <property type="entry name" value="TRIAD"/>
    <property type="match status" value="1"/>
</dbReference>
<sequence length="282" mass="32896">MEEKCCLCQEVSDITLKCQHKYCNECLLKLAKTILEENSDQPIKCEKCQIDVDKQILYNLFGGVNNYTYYVADQLKIVCQLCLSLKKSSNFVFLSCSHMFCILCFREYFFYKLDSCDFEAEGILCPECGETLSENFIECNFTSEILKNYKEILNKKYKLLKFKNKIFRWCKYCDSCNDFEDGETTITCITCKKVFCVRCKNDPHPFLNCDYIDEEKDIQRMINAQSSNDCINFFIDENTSKCPSCKNAVIKEKGCNFIRCPWEGCKVLFCTLCNNILTVILI</sequence>
<dbReference type="GO" id="GO:0008270">
    <property type="term" value="F:zinc ion binding"/>
    <property type="evidence" value="ECO:0007669"/>
    <property type="project" value="UniProtKB-KW"/>
</dbReference>
<evidence type="ECO:0000256" key="4">
    <source>
        <dbReference type="ARBA" id="ARBA00022723"/>
    </source>
</evidence>
<dbReference type="PANTHER" id="PTHR11685">
    <property type="entry name" value="RBR FAMILY RING FINGER AND IBR DOMAIN-CONTAINING"/>
    <property type="match status" value="1"/>
</dbReference>
<evidence type="ECO:0000256" key="1">
    <source>
        <dbReference type="ARBA" id="ARBA00001798"/>
    </source>
</evidence>
<keyword evidence="13" id="KW-1185">Reference proteome</keyword>
<evidence type="ECO:0000259" key="11">
    <source>
        <dbReference type="PROSITE" id="PS51873"/>
    </source>
</evidence>
<evidence type="ECO:0000259" key="10">
    <source>
        <dbReference type="PROSITE" id="PS50089"/>
    </source>
</evidence>
<accession>A0A1R2APV1</accession>
<dbReference type="OrthoDB" id="1431934at2759"/>
<keyword evidence="4" id="KW-0479">Metal-binding</keyword>
<keyword evidence="3" id="KW-0808">Transferase</keyword>
<evidence type="ECO:0000256" key="9">
    <source>
        <dbReference type="PROSITE-ProRule" id="PRU00175"/>
    </source>
</evidence>
<feature type="domain" description="RING-type" evidence="11">
    <location>
        <begin position="75"/>
        <end position="282"/>
    </location>
</feature>
<keyword evidence="6 9" id="KW-0863">Zinc-finger</keyword>
<name>A0A1R2APV1_9CILI</name>
<dbReference type="PROSITE" id="PS00518">
    <property type="entry name" value="ZF_RING_1"/>
    <property type="match status" value="1"/>
</dbReference>
<dbReference type="SUPFAM" id="SSF57850">
    <property type="entry name" value="RING/U-box"/>
    <property type="match status" value="4"/>
</dbReference>
<feature type="domain" description="RING-type" evidence="10">
    <location>
        <begin position="79"/>
        <end position="128"/>
    </location>
</feature>
<dbReference type="EC" id="2.3.2.31" evidence="2"/>
<evidence type="ECO:0000256" key="7">
    <source>
        <dbReference type="ARBA" id="ARBA00022786"/>
    </source>
</evidence>